<accession>A0A822ZT83</accession>
<sequence length="100" mass="11336">MTWASWVDRHINPHKTQVFFQSSAHSHFRIYAHPSVYGRKLGKGPSSSIQDYSNWCLPSILTTSIMEVQKKSITNLATQTVPTPELDDISWVRACLMCGL</sequence>
<evidence type="ECO:0000313" key="1">
    <source>
        <dbReference type="EMBL" id="DAD48133.1"/>
    </source>
</evidence>
<dbReference type="EMBL" id="DUZY01000008">
    <property type="protein sequence ID" value="DAD48133.1"/>
    <property type="molecule type" value="Genomic_DNA"/>
</dbReference>
<dbReference type="AlphaFoldDB" id="A0A822ZT83"/>
<name>A0A822ZT83_NELNU</name>
<protein>
    <submittedName>
        <fullName evidence="1">Uncharacterized protein</fullName>
    </submittedName>
</protein>
<comment type="caution">
    <text evidence="1">The sequence shown here is derived from an EMBL/GenBank/DDBJ whole genome shotgun (WGS) entry which is preliminary data.</text>
</comment>
<keyword evidence="2" id="KW-1185">Reference proteome</keyword>
<proteinExistence type="predicted"/>
<dbReference type="Proteomes" id="UP000607653">
    <property type="component" value="Unassembled WGS sequence"/>
</dbReference>
<organism evidence="1 2">
    <name type="scientific">Nelumbo nucifera</name>
    <name type="common">Sacred lotus</name>
    <dbReference type="NCBI Taxonomy" id="4432"/>
    <lineage>
        <taxon>Eukaryota</taxon>
        <taxon>Viridiplantae</taxon>
        <taxon>Streptophyta</taxon>
        <taxon>Embryophyta</taxon>
        <taxon>Tracheophyta</taxon>
        <taxon>Spermatophyta</taxon>
        <taxon>Magnoliopsida</taxon>
        <taxon>Proteales</taxon>
        <taxon>Nelumbonaceae</taxon>
        <taxon>Nelumbo</taxon>
    </lineage>
</organism>
<evidence type="ECO:0000313" key="2">
    <source>
        <dbReference type="Proteomes" id="UP000607653"/>
    </source>
</evidence>
<reference evidence="1 2" key="1">
    <citation type="journal article" date="2020" name="Mol. Biol. Evol.">
        <title>Distinct Expression and Methylation Patterns for Genes with Different Fates following a Single Whole-Genome Duplication in Flowering Plants.</title>
        <authorList>
            <person name="Shi T."/>
            <person name="Rahmani R.S."/>
            <person name="Gugger P.F."/>
            <person name="Wang M."/>
            <person name="Li H."/>
            <person name="Zhang Y."/>
            <person name="Li Z."/>
            <person name="Wang Q."/>
            <person name="Van de Peer Y."/>
            <person name="Marchal K."/>
            <person name="Chen J."/>
        </authorList>
    </citation>
    <scope>NUCLEOTIDE SEQUENCE [LARGE SCALE GENOMIC DNA]</scope>
    <source>
        <tissue evidence="1">Leaf</tissue>
    </source>
</reference>
<gene>
    <name evidence="1" type="ORF">HUJ06_018070</name>
</gene>